<name>A0A3B0BYE1_9FLAO</name>
<dbReference type="PROSITE" id="PS51257">
    <property type="entry name" value="PROKAR_LIPOPROTEIN"/>
    <property type="match status" value="1"/>
</dbReference>
<reference evidence="1 2" key="1">
    <citation type="submission" date="2018-10" db="EMBL/GenBank/DDBJ databases">
        <title>Ulvibacterium marinum gen. nov., sp. nov., a novel marine bacterium of the family Flavobacteriaceae, isolated from a culture of the green alga Ulva prolifera.</title>
        <authorList>
            <person name="Zhang Z."/>
        </authorList>
    </citation>
    <scope>NUCLEOTIDE SEQUENCE [LARGE SCALE GENOMIC DNA]</scope>
    <source>
        <strain evidence="1 2">CCMM003</strain>
    </source>
</reference>
<organism evidence="1 2">
    <name type="scientific">Ulvibacterium marinum</name>
    <dbReference type="NCBI Taxonomy" id="2419782"/>
    <lineage>
        <taxon>Bacteria</taxon>
        <taxon>Pseudomonadati</taxon>
        <taxon>Bacteroidota</taxon>
        <taxon>Flavobacteriia</taxon>
        <taxon>Flavobacteriales</taxon>
        <taxon>Flavobacteriaceae</taxon>
        <taxon>Ulvibacterium</taxon>
    </lineage>
</organism>
<evidence type="ECO:0000313" key="1">
    <source>
        <dbReference type="EMBL" id="RKN76857.1"/>
    </source>
</evidence>
<dbReference type="OrthoDB" id="1143855at2"/>
<dbReference type="EMBL" id="RBCJ01000006">
    <property type="protein sequence ID" value="RKN76857.1"/>
    <property type="molecule type" value="Genomic_DNA"/>
</dbReference>
<keyword evidence="2" id="KW-1185">Reference proteome</keyword>
<proteinExistence type="predicted"/>
<sequence>MRIVSVLTFVYLIIGCSDTLSKEDLNQLNGYWEIAKVSFHDGNTKEYKVSTSIDFIKIDSLKGYRKKVQPKFDGTFDTSNDAEFFLIKEQNGEFIFHYKNNLSEWKEAILKISRDNFSVSNEAGITYEYKRFNPINVKK</sequence>
<evidence type="ECO:0000313" key="2">
    <source>
        <dbReference type="Proteomes" id="UP000276603"/>
    </source>
</evidence>
<protein>
    <recommendedName>
        <fullName evidence="3">Lipocalin-like domain-containing protein</fullName>
    </recommendedName>
</protein>
<gene>
    <name evidence="1" type="ORF">D7Z94_24040</name>
</gene>
<dbReference type="Proteomes" id="UP000276603">
    <property type="component" value="Unassembled WGS sequence"/>
</dbReference>
<evidence type="ECO:0008006" key="3">
    <source>
        <dbReference type="Google" id="ProtNLM"/>
    </source>
</evidence>
<accession>A0A3B0BYE1</accession>
<comment type="caution">
    <text evidence="1">The sequence shown here is derived from an EMBL/GenBank/DDBJ whole genome shotgun (WGS) entry which is preliminary data.</text>
</comment>
<dbReference type="AlphaFoldDB" id="A0A3B0BYE1"/>
<dbReference type="RefSeq" id="WP_120714204.1">
    <property type="nucleotide sequence ID" value="NZ_RBCJ01000006.1"/>
</dbReference>